<proteinExistence type="predicted"/>
<feature type="transmembrane region" description="Helical" evidence="1">
    <location>
        <begin position="48"/>
        <end position="68"/>
    </location>
</feature>
<keyword evidence="1" id="KW-1133">Transmembrane helix</keyword>
<gene>
    <name evidence="2" type="ORF">LSAC_03474</name>
</gene>
<evidence type="ECO:0000256" key="1">
    <source>
        <dbReference type="SAM" id="Phobius"/>
    </source>
</evidence>
<feature type="transmembrane region" description="Helical" evidence="1">
    <location>
        <begin position="145"/>
        <end position="162"/>
    </location>
</feature>
<feature type="transmembrane region" description="Helical" evidence="1">
    <location>
        <begin position="115"/>
        <end position="133"/>
    </location>
</feature>
<keyword evidence="1" id="KW-0812">Transmembrane</keyword>
<sequence>MTWMQRNRERLLRWATSGLLTALMVGVASDFDTRFRPFFEAGGMPRSFLVSAAFAVGAALLGAVLLWKPGWLAWALRLRASLPLALLWAAGLAVSAAVCWLFLYTKWSGVLNGPYFRTLAYGFALVVMAWLAAGKAPSLFTWKGWLSAGVALGIVFAALLAAQEVVSYPFRLSWSEGNRLWDYSLMYGRDIYNYPAHLRIPAYIDRGRQSLWGLPFILPSVSILGVRLWSALVYSVPYILLGWFAFHAGRARGWTLLFLGLWTYLFLNQGPIYSPLVLAAILVAAAWRAPLAAAVLLVGLAGYYARVSRYTWLFAPAMWAAMVAFISTGIPGVTTALRRWVRAGVLGAAGVFGGYLLPELLAWVRSLSRGVSTGGGGGVVSIEGITSTLERQPLLWNRLWPNPTYAPGIVLGLLMAAGPLVLLLVLFARRQGWRLDVWQKLAVAGGLLAFLGVGLVISVKIGGGSNLHNLDMLLIGLLFWAALAWEAGLGGWLLAQRDRPWWAAALTLAVVLYPASQGMLKAHPMDLPSHERAAEVLAVVQQKVSHFAQQGEVLFIDQRQLLTFNLVEQVPLVPQYEKKLLMDEAMAENEDYFEAFFEDLARQRFSLILSEPLWVNYQGETYQFGNENDAWVKWVSVPVLCYYEPVETFMDVGVQLLTPKPNPEPGPECPRP</sequence>
<feature type="transmembrane region" description="Helical" evidence="1">
    <location>
        <begin position="409"/>
        <end position="429"/>
    </location>
</feature>
<name>A0A0M9U3C3_9CHLR</name>
<evidence type="ECO:0000313" key="2">
    <source>
        <dbReference type="EMBL" id="GAP19564.1"/>
    </source>
</evidence>
<feature type="transmembrane region" description="Helical" evidence="1">
    <location>
        <begin position="80"/>
        <end position="103"/>
    </location>
</feature>
<protein>
    <recommendedName>
        <fullName evidence="3">Glycosyltransferase RgtA/B/C/D-like domain-containing protein</fullName>
    </recommendedName>
</protein>
<feature type="transmembrane region" description="Helical" evidence="1">
    <location>
        <begin position="441"/>
        <end position="461"/>
    </location>
</feature>
<feature type="transmembrane region" description="Helical" evidence="1">
    <location>
        <begin position="473"/>
        <end position="494"/>
    </location>
</feature>
<dbReference type="OrthoDB" id="157268at2"/>
<feature type="transmembrane region" description="Helical" evidence="1">
    <location>
        <begin position="501"/>
        <end position="520"/>
    </location>
</feature>
<feature type="transmembrane region" description="Helical" evidence="1">
    <location>
        <begin position="216"/>
        <end position="241"/>
    </location>
</feature>
<accession>A0A0M9U3C3</accession>
<feature type="transmembrane region" description="Helical" evidence="1">
    <location>
        <begin position="276"/>
        <end position="305"/>
    </location>
</feature>
<reference evidence="2" key="1">
    <citation type="journal article" date="2015" name="Genome Announc.">
        <title>Draft Genome Sequences of Anaerolinea thermolimosa IMO-1, Bellilinea caldifistulae GOMI-1, Leptolinea tardivitalis YMTK-2, Levilinea saccharolytica KIBI-1, Longilinea arvoryzae KOME-1, Previously Described as Members of the Class Anaerolineae (Chloroflexi).</title>
        <authorList>
            <person name="Matsuura N."/>
            <person name="Tourlousse M.D."/>
            <person name="Ohashi A."/>
            <person name="Hugenholtz P."/>
            <person name="Sekiguchi Y."/>
        </authorList>
    </citation>
    <scope>NUCLEOTIDE SEQUENCE</scope>
    <source>
        <strain evidence="2">KIBI-1</strain>
    </source>
</reference>
<feature type="transmembrane region" description="Helical" evidence="1">
    <location>
        <begin position="253"/>
        <end position="270"/>
    </location>
</feature>
<organism evidence="2">
    <name type="scientific">Levilinea saccharolytica</name>
    <dbReference type="NCBI Taxonomy" id="229921"/>
    <lineage>
        <taxon>Bacteria</taxon>
        <taxon>Bacillati</taxon>
        <taxon>Chloroflexota</taxon>
        <taxon>Anaerolineae</taxon>
        <taxon>Anaerolineales</taxon>
        <taxon>Anaerolineaceae</taxon>
        <taxon>Levilinea</taxon>
    </lineage>
</organism>
<dbReference type="AlphaFoldDB" id="A0A0M9U3C3"/>
<feature type="transmembrane region" description="Helical" evidence="1">
    <location>
        <begin position="340"/>
        <end position="358"/>
    </location>
</feature>
<dbReference type="RefSeq" id="WP_062419833.1">
    <property type="nucleotide sequence ID" value="NZ_BBXZ01000183.1"/>
</dbReference>
<evidence type="ECO:0008006" key="3">
    <source>
        <dbReference type="Google" id="ProtNLM"/>
    </source>
</evidence>
<dbReference type="EMBL" id="DF967975">
    <property type="protein sequence ID" value="GAP19564.1"/>
    <property type="molecule type" value="Genomic_DNA"/>
</dbReference>
<keyword evidence="1" id="KW-0472">Membrane</keyword>
<feature type="transmembrane region" description="Helical" evidence="1">
    <location>
        <begin position="312"/>
        <end position="334"/>
    </location>
</feature>